<reference evidence="3" key="1">
    <citation type="journal article" date="2023" name="Int. J. Syst. Evol. Microbiol.">
        <title>Streptomyces meridianus sp. nov. isolated from brackish water of the Tagus estuary in Alcochete, Portugal.</title>
        <authorList>
            <person name="Santos J.D.N."/>
            <person name="Klimek D."/>
            <person name="Calusinska M."/>
            <person name="Lobo Da Cunha A."/>
            <person name="Catita J."/>
            <person name="Goncalves H."/>
            <person name="Gonzalez I."/>
            <person name="Reyes F."/>
            <person name="Lage O.M."/>
        </authorList>
    </citation>
    <scope>NUCLEOTIDE SEQUENCE</scope>
    <source>
        <strain evidence="3">MTZ3.1</strain>
    </source>
</reference>
<feature type="compositionally biased region" description="Polar residues" evidence="1">
    <location>
        <begin position="198"/>
        <end position="207"/>
    </location>
</feature>
<feature type="transmembrane region" description="Helical" evidence="2">
    <location>
        <begin position="141"/>
        <end position="160"/>
    </location>
</feature>
<protein>
    <submittedName>
        <fullName evidence="3">Uncharacterized protein</fullName>
    </submittedName>
</protein>
<keyword evidence="2" id="KW-0472">Membrane</keyword>
<evidence type="ECO:0000313" key="4">
    <source>
        <dbReference type="Proteomes" id="UP001167160"/>
    </source>
</evidence>
<evidence type="ECO:0000313" key="3">
    <source>
        <dbReference type="EMBL" id="MCM2576012.1"/>
    </source>
</evidence>
<feature type="region of interest" description="Disordered" evidence="1">
    <location>
        <begin position="1"/>
        <end position="134"/>
    </location>
</feature>
<gene>
    <name evidence="3" type="ORF">M1E25_01360</name>
</gene>
<dbReference type="EMBL" id="JAMQGM010000001">
    <property type="protein sequence ID" value="MCM2576012.1"/>
    <property type="molecule type" value="Genomic_DNA"/>
</dbReference>
<dbReference type="Proteomes" id="UP001167160">
    <property type="component" value="Unassembled WGS sequence"/>
</dbReference>
<keyword evidence="2" id="KW-1133">Transmembrane helix</keyword>
<name>A0ABT0X0B8_9ACTN</name>
<feature type="compositionally biased region" description="Low complexity" evidence="1">
    <location>
        <begin position="11"/>
        <end position="63"/>
    </location>
</feature>
<evidence type="ECO:0000256" key="2">
    <source>
        <dbReference type="SAM" id="Phobius"/>
    </source>
</evidence>
<organism evidence="3 4">
    <name type="scientific">Streptomyces meridianus</name>
    <dbReference type="NCBI Taxonomy" id="2938945"/>
    <lineage>
        <taxon>Bacteria</taxon>
        <taxon>Bacillati</taxon>
        <taxon>Actinomycetota</taxon>
        <taxon>Actinomycetes</taxon>
        <taxon>Kitasatosporales</taxon>
        <taxon>Streptomycetaceae</taxon>
        <taxon>Streptomyces</taxon>
    </lineage>
</organism>
<dbReference type="RefSeq" id="WP_251408048.1">
    <property type="nucleotide sequence ID" value="NZ_JAMQGM010000001.1"/>
</dbReference>
<evidence type="ECO:0000256" key="1">
    <source>
        <dbReference type="SAM" id="MobiDB-lite"/>
    </source>
</evidence>
<keyword evidence="2" id="KW-0812">Transmembrane</keyword>
<accession>A0ABT0X0B8</accession>
<feature type="region of interest" description="Disordered" evidence="1">
    <location>
        <begin position="186"/>
        <end position="207"/>
    </location>
</feature>
<sequence length="330" mass="35136">MSHNEPGPYGGQPQQPHYDPYGDGYQQPGPYGGQPQQPHYDPYGDPQADPYGQQQGQPGYGYPQQPPPEQPGYGYPQQPPPQQPGYGYGYPQQETAYGYPQQQQPPPPPQQDPYGEQHSPYGQEQAEWDAPAERSSSGRTIGIAAAAVFLLVIVGTVVWFSGGGGAGGNGDGYTLTTPAKVMGGEFSKNQEQSEKMPKSQSGDDTGISDATSVSAVYTNDKAQLSFGGAYGDVTDPSAAVDQIIAGGPFKDTRVTAQKPAGFDGDVMKCGELDMEVFKTPFCVWGDSSTAALVMYSPTPKAATDGKISTPSVGDWAETTAKFRKDVRVKE</sequence>
<proteinExistence type="predicted"/>
<comment type="caution">
    <text evidence="3">The sequence shown here is derived from an EMBL/GenBank/DDBJ whole genome shotgun (WGS) entry which is preliminary data.</text>
</comment>
<keyword evidence="4" id="KW-1185">Reference proteome</keyword>